<feature type="non-terminal residue" evidence="2">
    <location>
        <position position="131"/>
    </location>
</feature>
<dbReference type="AlphaFoldDB" id="X0S114"/>
<feature type="compositionally biased region" description="Basic and acidic residues" evidence="1">
    <location>
        <begin position="7"/>
        <end position="17"/>
    </location>
</feature>
<evidence type="ECO:0000313" key="2">
    <source>
        <dbReference type="EMBL" id="GAF69642.1"/>
    </source>
</evidence>
<sequence length="131" mass="14575">MAIPKRPKPDARQRDKPTAPPEPRPYEHSPKPGFITVTAENMLEGGKEVNLTLPAEFHIFHRFKITGSGDRKPTGEQITKAAELLLKNPYLADAVMKGKVSESRIPQLGGRIARLKGEQPEAGELSCEFRY</sequence>
<gene>
    <name evidence="2" type="ORF">S01H1_04942</name>
</gene>
<accession>X0S114</accession>
<proteinExistence type="predicted"/>
<name>X0S114_9ZZZZ</name>
<dbReference type="EMBL" id="BARS01002581">
    <property type="protein sequence ID" value="GAF69642.1"/>
    <property type="molecule type" value="Genomic_DNA"/>
</dbReference>
<feature type="region of interest" description="Disordered" evidence="1">
    <location>
        <begin position="1"/>
        <end position="33"/>
    </location>
</feature>
<comment type="caution">
    <text evidence="2">The sequence shown here is derived from an EMBL/GenBank/DDBJ whole genome shotgun (WGS) entry which is preliminary data.</text>
</comment>
<protein>
    <submittedName>
        <fullName evidence="2">Uncharacterized protein</fullName>
    </submittedName>
</protein>
<organism evidence="2">
    <name type="scientific">marine sediment metagenome</name>
    <dbReference type="NCBI Taxonomy" id="412755"/>
    <lineage>
        <taxon>unclassified sequences</taxon>
        <taxon>metagenomes</taxon>
        <taxon>ecological metagenomes</taxon>
    </lineage>
</organism>
<reference evidence="2" key="1">
    <citation type="journal article" date="2014" name="Front. Microbiol.">
        <title>High frequency of phylogenetically diverse reductive dehalogenase-homologous genes in deep subseafloor sedimentary metagenomes.</title>
        <authorList>
            <person name="Kawai M."/>
            <person name="Futagami T."/>
            <person name="Toyoda A."/>
            <person name="Takaki Y."/>
            <person name="Nishi S."/>
            <person name="Hori S."/>
            <person name="Arai W."/>
            <person name="Tsubouchi T."/>
            <person name="Morono Y."/>
            <person name="Uchiyama I."/>
            <person name="Ito T."/>
            <person name="Fujiyama A."/>
            <person name="Inagaki F."/>
            <person name="Takami H."/>
        </authorList>
    </citation>
    <scope>NUCLEOTIDE SEQUENCE</scope>
    <source>
        <strain evidence="2">Expedition CK06-06</strain>
    </source>
</reference>
<evidence type="ECO:0000256" key="1">
    <source>
        <dbReference type="SAM" id="MobiDB-lite"/>
    </source>
</evidence>